<keyword evidence="3" id="KW-1185">Reference proteome</keyword>
<dbReference type="InterPro" id="IPR035901">
    <property type="entry name" value="GIY-YIG_endonuc_sf"/>
</dbReference>
<dbReference type="Pfam" id="PF26215">
    <property type="entry name" value="HTH_animal"/>
    <property type="match status" value="1"/>
</dbReference>
<dbReference type="Proteomes" id="UP001066276">
    <property type="component" value="Chromosome 4_1"/>
</dbReference>
<reference evidence="2" key="1">
    <citation type="journal article" date="2022" name="bioRxiv">
        <title>Sequencing and chromosome-scale assembly of the giantPleurodeles waltlgenome.</title>
        <authorList>
            <person name="Brown T."/>
            <person name="Elewa A."/>
            <person name="Iarovenko S."/>
            <person name="Subramanian E."/>
            <person name="Araus A.J."/>
            <person name="Petzold A."/>
            <person name="Susuki M."/>
            <person name="Suzuki K.-i.T."/>
            <person name="Hayashi T."/>
            <person name="Toyoda A."/>
            <person name="Oliveira C."/>
            <person name="Osipova E."/>
            <person name="Leigh N.D."/>
            <person name="Simon A."/>
            <person name="Yun M.H."/>
        </authorList>
    </citation>
    <scope>NUCLEOTIDE SEQUENCE</scope>
    <source>
        <strain evidence="2">20211129_DDA</strain>
        <tissue evidence="2">Liver</tissue>
    </source>
</reference>
<evidence type="ECO:0000313" key="3">
    <source>
        <dbReference type="Proteomes" id="UP001066276"/>
    </source>
</evidence>
<sequence length="252" mass="29312">SHPRHQINSIPYGEMVRARRNCSLETDFLQCVGDMEARFKSRGYSPLIIDKARDRAMRLKRTDTLKHKARSRDASIRCIVNYTRTAALLQKCMNKHWHVLTADPYLKGIISDTSVLTYCRGRTLKNILCPSYRAAHQQENWLTSCNKGFYKCGHCGMCRLSKSGISTFKSLAGDQFRINYNITCDSKFIIYMITCKCGLYYVGSTIRSLRIRVSEHYRALRQDDDRYPIVTHMRQCTRQSQTKGFEFFGFDH</sequence>
<gene>
    <name evidence="2" type="ORF">NDU88_001071</name>
</gene>
<accession>A0AAV7SY77</accession>
<proteinExistence type="predicted"/>
<dbReference type="InterPro" id="IPR058912">
    <property type="entry name" value="HTH_animal"/>
</dbReference>
<organism evidence="2 3">
    <name type="scientific">Pleurodeles waltl</name>
    <name type="common">Iberian ribbed newt</name>
    <dbReference type="NCBI Taxonomy" id="8319"/>
    <lineage>
        <taxon>Eukaryota</taxon>
        <taxon>Metazoa</taxon>
        <taxon>Chordata</taxon>
        <taxon>Craniata</taxon>
        <taxon>Vertebrata</taxon>
        <taxon>Euteleostomi</taxon>
        <taxon>Amphibia</taxon>
        <taxon>Batrachia</taxon>
        <taxon>Caudata</taxon>
        <taxon>Salamandroidea</taxon>
        <taxon>Salamandridae</taxon>
        <taxon>Pleurodelinae</taxon>
        <taxon>Pleurodeles</taxon>
    </lineage>
</organism>
<dbReference type="EMBL" id="JANPWB010000007">
    <property type="protein sequence ID" value="KAJ1169165.1"/>
    <property type="molecule type" value="Genomic_DNA"/>
</dbReference>
<dbReference type="SUPFAM" id="SSF82771">
    <property type="entry name" value="GIY-YIG endonuclease"/>
    <property type="match status" value="1"/>
</dbReference>
<dbReference type="AlphaFoldDB" id="A0AAV7SY77"/>
<protein>
    <recommendedName>
        <fullName evidence="1">Helix-turn-helix domain-containing protein</fullName>
    </recommendedName>
</protein>
<name>A0AAV7SY77_PLEWA</name>
<dbReference type="PANTHER" id="PTHR21301:SF12">
    <property type="match status" value="1"/>
</dbReference>
<comment type="caution">
    <text evidence="2">The sequence shown here is derived from an EMBL/GenBank/DDBJ whole genome shotgun (WGS) entry which is preliminary data.</text>
</comment>
<evidence type="ECO:0000259" key="1">
    <source>
        <dbReference type="Pfam" id="PF26215"/>
    </source>
</evidence>
<dbReference type="PANTHER" id="PTHR21301">
    <property type="entry name" value="REVERSE TRANSCRIPTASE"/>
    <property type="match status" value="1"/>
</dbReference>
<evidence type="ECO:0000313" key="2">
    <source>
        <dbReference type="EMBL" id="KAJ1169165.1"/>
    </source>
</evidence>
<feature type="domain" description="Helix-turn-helix" evidence="1">
    <location>
        <begin position="2"/>
        <end position="52"/>
    </location>
</feature>
<feature type="non-terminal residue" evidence="2">
    <location>
        <position position="1"/>
    </location>
</feature>
<feature type="non-terminal residue" evidence="2">
    <location>
        <position position="252"/>
    </location>
</feature>